<dbReference type="Proteomes" id="UP000317093">
    <property type="component" value="Chromosome"/>
</dbReference>
<dbReference type="InterPro" id="IPR013249">
    <property type="entry name" value="RNA_pol_sigma70_r4_t2"/>
</dbReference>
<name>A0A518AZY9_9BACT</name>
<dbReference type="NCBIfam" id="TIGR02989">
    <property type="entry name" value="Sig-70_gvs1"/>
    <property type="match status" value="1"/>
</dbReference>
<dbReference type="Gene3D" id="1.10.1740.10">
    <property type="match status" value="1"/>
</dbReference>
<keyword evidence="3" id="KW-0731">Sigma factor</keyword>
<evidence type="ECO:0000256" key="2">
    <source>
        <dbReference type="ARBA" id="ARBA00023015"/>
    </source>
</evidence>
<dbReference type="Pfam" id="PF08281">
    <property type="entry name" value="Sigma70_r4_2"/>
    <property type="match status" value="1"/>
</dbReference>
<dbReference type="InterPro" id="IPR014284">
    <property type="entry name" value="RNA_pol_sigma-70_dom"/>
</dbReference>
<dbReference type="NCBIfam" id="TIGR02937">
    <property type="entry name" value="sigma70-ECF"/>
    <property type="match status" value="1"/>
</dbReference>
<evidence type="ECO:0000256" key="4">
    <source>
        <dbReference type="ARBA" id="ARBA00023163"/>
    </source>
</evidence>
<dbReference type="GO" id="GO:0006352">
    <property type="term" value="P:DNA-templated transcription initiation"/>
    <property type="evidence" value="ECO:0007669"/>
    <property type="project" value="InterPro"/>
</dbReference>
<feature type="domain" description="RNA polymerase sigma factor 70 region 4 type 2" evidence="6">
    <location>
        <begin position="120"/>
        <end position="167"/>
    </location>
</feature>
<dbReference type="PANTHER" id="PTHR43133">
    <property type="entry name" value="RNA POLYMERASE ECF-TYPE SIGMA FACTO"/>
    <property type="match status" value="1"/>
</dbReference>
<keyword evidence="4" id="KW-0804">Transcription</keyword>
<dbReference type="Gene3D" id="1.10.10.10">
    <property type="entry name" value="Winged helix-like DNA-binding domain superfamily/Winged helix DNA-binding domain"/>
    <property type="match status" value="1"/>
</dbReference>
<dbReference type="InterPro" id="IPR013325">
    <property type="entry name" value="RNA_pol_sigma_r2"/>
</dbReference>
<dbReference type="OrthoDB" id="6383365at2"/>
<evidence type="ECO:0000256" key="3">
    <source>
        <dbReference type="ARBA" id="ARBA00023082"/>
    </source>
</evidence>
<dbReference type="SUPFAM" id="SSF88659">
    <property type="entry name" value="Sigma3 and sigma4 domains of RNA polymerase sigma factors"/>
    <property type="match status" value="1"/>
</dbReference>
<evidence type="ECO:0000313" key="7">
    <source>
        <dbReference type="EMBL" id="QDU60308.1"/>
    </source>
</evidence>
<reference evidence="7 8" key="1">
    <citation type="submission" date="2019-02" db="EMBL/GenBank/DDBJ databases">
        <title>Deep-cultivation of Planctomycetes and their phenomic and genomic characterization uncovers novel biology.</title>
        <authorList>
            <person name="Wiegand S."/>
            <person name="Jogler M."/>
            <person name="Boedeker C."/>
            <person name="Pinto D."/>
            <person name="Vollmers J."/>
            <person name="Rivas-Marin E."/>
            <person name="Kohn T."/>
            <person name="Peeters S.H."/>
            <person name="Heuer A."/>
            <person name="Rast P."/>
            <person name="Oberbeckmann S."/>
            <person name="Bunk B."/>
            <person name="Jeske O."/>
            <person name="Meyerdierks A."/>
            <person name="Storesund J.E."/>
            <person name="Kallscheuer N."/>
            <person name="Luecker S."/>
            <person name="Lage O.M."/>
            <person name="Pohl T."/>
            <person name="Merkel B.J."/>
            <person name="Hornburger P."/>
            <person name="Mueller R.-W."/>
            <person name="Bruemmer F."/>
            <person name="Labrenz M."/>
            <person name="Spormann A.M."/>
            <person name="Op den Camp H."/>
            <person name="Overmann J."/>
            <person name="Amann R."/>
            <person name="Jetten M.S.M."/>
            <person name="Mascher T."/>
            <person name="Medema M.H."/>
            <person name="Devos D.P."/>
            <person name="Kaster A.-K."/>
            <person name="Ovreas L."/>
            <person name="Rohde M."/>
            <person name="Galperin M.Y."/>
            <person name="Jogler C."/>
        </authorList>
    </citation>
    <scope>NUCLEOTIDE SEQUENCE [LARGE SCALE GENOMIC DNA]</scope>
    <source>
        <strain evidence="7 8">Pan216</strain>
    </source>
</reference>
<evidence type="ECO:0000259" key="6">
    <source>
        <dbReference type="Pfam" id="PF08281"/>
    </source>
</evidence>
<gene>
    <name evidence="7" type="primary">sigH_1</name>
    <name evidence="7" type="ORF">Pan216_11470</name>
</gene>
<dbReference type="PANTHER" id="PTHR43133:SF51">
    <property type="entry name" value="RNA POLYMERASE SIGMA FACTOR"/>
    <property type="match status" value="1"/>
</dbReference>
<dbReference type="Pfam" id="PF04542">
    <property type="entry name" value="Sigma70_r2"/>
    <property type="match status" value="1"/>
</dbReference>
<evidence type="ECO:0000313" key="8">
    <source>
        <dbReference type="Proteomes" id="UP000317093"/>
    </source>
</evidence>
<dbReference type="KEGG" id="knv:Pan216_11470"/>
<evidence type="ECO:0000256" key="1">
    <source>
        <dbReference type="ARBA" id="ARBA00010641"/>
    </source>
</evidence>
<sequence length="184" mass="21075">MKPTNDDEPVGPMPDFRRTGEFVRLFSECAQRLYAYILTMTGHDASTEDIFQETSVLLWQKFDDFEPGTDFLAWACRIAYLRVLNHWSSRRRSPVSFSDAHPGIAEDVAAMSERLDAELKALADCYQALPPAERELVDRRYAPGVKTREIAEAIGKPLSTVYRMLNRVHDMLFACIERKLLEEA</sequence>
<dbReference type="InterPro" id="IPR039425">
    <property type="entry name" value="RNA_pol_sigma-70-like"/>
</dbReference>
<dbReference type="AlphaFoldDB" id="A0A518AZY9"/>
<dbReference type="GO" id="GO:0003677">
    <property type="term" value="F:DNA binding"/>
    <property type="evidence" value="ECO:0007669"/>
    <property type="project" value="InterPro"/>
</dbReference>
<dbReference type="InterPro" id="IPR013324">
    <property type="entry name" value="RNA_pol_sigma_r3/r4-like"/>
</dbReference>
<dbReference type="InterPro" id="IPR014331">
    <property type="entry name" value="RNA_pol_sigma70_ECF_RHOBA"/>
</dbReference>
<dbReference type="InterPro" id="IPR007627">
    <property type="entry name" value="RNA_pol_sigma70_r2"/>
</dbReference>
<evidence type="ECO:0000259" key="5">
    <source>
        <dbReference type="Pfam" id="PF04542"/>
    </source>
</evidence>
<dbReference type="InterPro" id="IPR036388">
    <property type="entry name" value="WH-like_DNA-bd_sf"/>
</dbReference>
<feature type="domain" description="RNA polymerase sigma-70 region 2" evidence="5">
    <location>
        <begin position="25"/>
        <end position="92"/>
    </location>
</feature>
<dbReference type="SUPFAM" id="SSF88946">
    <property type="entry name" value="Sigma2 domain of RNA polymerase sigma factors"/>
    <property type="match status" value="1"/>
</dbReference>
<dbReference type="GO" id="GO:0016987">
    <property type="term" value="F:sigma factor activity"/>
    <property type="evidence" value="ECO:0007669"/>
    <property type="project" value="UniProtKB-KW"/>
</dbReference>
<keyword evidence="2" id="KW-0805">Transcription regulation</keyword>
<comment type="similarity">
    <text evidence="1">Belongs to the sigma-70 factor family. ECF subfamily.</text>
</comment>
<keyword evidence="8" id="KW-1185">Reference proteome</keyword>
<dbReference type="EMBL" id="CP036279">
    <property type="protein sequence ID" value="QDU60308.1"/>
    <property type="molecule type" value="Genomic_DNA"/>
</dbReference>
<accession>A0A518AZY9</accession>
<organism evidence="7 8">
    <name type="scientific">Kolteria novifilia</name>
    <dbReference type="NCBI Taxonomy" id="2527975"/>
    <lineage>
        <taxon>Bacteria</taxon>
        <taxon>Pseudomonadati</taxon>
        <taxon>Planctomycetota</taxon>
        <taxon>Planctomycetia</taxon>
        <taxon>Kolteriales</taxon>
        <taxon>Kolteriaceae</taxon>
        <taxon>Kolteria</taxon>
    </lineage>
</organism>
<protein>
    <submittedName>
        <fullName evidence="7">ECF RNA polymerase sigma factor SigH</fullName>
    </submittedName>
</protein>
<dbReference type="RefSeq" id="WP_145255947.1">
    <property type="nucleotide sequence ID" value="NZ_CP036279.1"/>
</dbReference>
<proteinExistence type="inferred from homology"/>